<dbReference type="Proteomes" id="UP000054270">
    <property type="component" value="Unassembled WGS sequence"/>
</dbReference>
<keyword evidence="2" id="KW-1185">Reference proteome</keyword>
<reference evidence="2" key="1">
    <citation type="submission" date="2014-04" db="EMBL/GenBank/DDBJ databases">
        <title>Evolutionary Origins and Diversification of the Mycorrhizal Mutualists.</title>
        <authorList>
            <consortium name="DOE Joint Genome Institute"/>
            <consortium name="Mycorrhizal Genomics Consortium"/>
            <person name="Kohler A."/>
            <person name="Kuo A."/>
            <person name="Nagy L.G."/>
            <person name="Floudas D."/>
            <person name="Copeland A."/>
            <person name="Barry K.W."/>
            <person name="Cichocki N."/>
            <person name="Veneault-Fourrey C."/>
            <person name="LaButti K."/>
            <person name="Lindquist E.A."/>
            <person name="Lipzen A."/>
            <person name="Lundell T."/>
            <person name="Morin E."/>
            <person name="Murat C."/>
            <person name="Riley R."/>
            <person name="Ohm R."/>
            <person name="Sun H."/>
            <person name="Tunlid A."/>
            <person name="Henrissat B."/>
            <person name="Grigoriev I.V."/>
            <person name="Hibbett D.S."/>
            <person name="Martin F."/>
        </authorList>
    </citation>
    <scope>NUCLEOTIDE SEQUENCE [LARGE SCALE GENOMIC DNA]</scope>
    <source>
        <strain evidence="2">FD-334 SS-4</strain>
    </source>
</reference>
<evidence type="ECO:0000313" key="2">
    <source>
        <dbReference type="Proteomes" id="UP000054270"/>
    </source>
</evidence>
<accession>A0A0D2NYB9</accession>
<dbReference type="AlphaFoldDB" id="A0A0D2NYB9"/>
<evidence type="ECO:0000313" key="1">
    <source>
        <dbReference type="EMBL" id="KJA13460.1"/>
    </source>
</evidence>
<sequence>MAEVGVIFLAPSRTMTLSSPPPSSPPPPRTNLAFATLSVYPAELSPARWADDGIINFDEPVIRHGG</sequence>
<dbReference type="EMBL" id="KN817740">
    <property type="protein sequence ID" value="KJA13460.1"/>
    <property type="molecule type" value="Genomic_DNA"/>
</dbReference>
<gene>
    <name evidence="1" type="ORF">HYPSUDRAFT_209530</name>
</gene>
<proteinExistence type="predicted"/>
<organism evidence="1 2">
    <name type="scientific">Hypholoma sublateritium (strain FD-334 SS-4)</name>
    <dbReference type="NCBI Taxonomy" id="945553"/>
    <lineage>
        <taxon>Eukaryota</taxon>
        <taxon>Fungi</taxon>
        <taxon>Dikarya</taxon>
        <taxon>Basidiomycota</taxon>
        <taxon>Agaricomycotina</taxon>
        <taxon>Agaricomycetes</taxon>
        <taxon>Agaricomycetidae</taxon>
        <taxon>Agaricales</taxon>
        <taxon>Agaricineae</taxon>
        <taxon>Strophariaceae</taxon>
        <taxon>Hypholoma</taxon>
    </lineage>
</organism>
<name>A0A0D2NYB9_HYPSF</name>
<protein>
    <submittedName>
        <fullName evidence="1">Uncharacterized protein</fullName>
    </submittedName>
</protein>